<dbReference type="Proteomes" id="UP000000267">
    <property type="component" value="Unassembled WGS sequence"/>
</dbReference>
<protein>
    <submittedName>
        <fullName evidence="2">Uncharacterized protein</fullName>
    </submittedName>
</protein>
<dbReference type="HOGENOM" id="CLU_3242473_0_0_1"/>
<keyword evidence="3" id="KW-1185">Reference proteome</keyword>
<dbReference type="GeneID" id="5543302"/>
<evidence type="ECO:0000313" key="3">
    <source>
        <dbReference type="Proteomes" id="UP000000267"/>
    </source>
</evidence>
<proteinExistence type="predicted"/>
<feature type="compositionally biased region" description="Polar residues" evidence="1">
    <location>
        <begin position="21"/>
        <end position="35"/>
    </location>
</feature>
<accession>A7TR73</accession>
<dbReference type="RefSeq" id="XP_001643099.1">
    <property type="nucleotide sequence ID" value="XM_001643049.1"/>
</dbReference>
<dbReference type="EMBL" id="DS480471">
    <property type="protein sequence ID" value="EDO15241.1"/>
    <property type="molecule type" value="Genomic_DNA"/>
</dbReference>
<name>A7TR73_VANPO</name>
<gene>
    <name evidence="2" type="ORF">Kpol_1029p14</name>
</gene>
<evidence type="ECO:0000313" key="2">
    <source>
        <dbReference type="EMBL" id="EDO15241.1"/>
    </source>
</evidence>
<sequence>MSGRYRDDLTVTVVFFGEPINPSSTDGSLVTNPEGTTPPKPKL</sequence>
<reference evidence="2 3" key="1">
    <citation type="journal article" date="2007" name="Proc. Natl. Acad. Sci. U.S.A.">
        <title>Independent sorting-out of thousands of duplicated gene pairs in two yeast species descended from a whole-genome duplication.</title>
        <authorList>
            <person name="Scannell D.R."/>
            <person name="Frank A.C."/>
            <person name="Conant G.C."/>
            <person name="Byrne K.P."/>
            <person name="Woolfit M."/>
            <person name="Wolfe K.H."/>
        </authorList>
    </citation>
    <scope>NUCLEOTIDE SEQUENCE [LARGE SCALE GENOMIC DNA]</scope>
    <source>
        <strain evidence="3">ATCC 22028 / DSM 70294 / BCRC 21397 / CBS 2163 / NBRC 10782 / NRRL Y-8283 / UCD 57-17</strain>
    </source>
</reference>
<dbReference type="AlphaFoldDB" id="A7TR73"/>
<feature type="non-terminal residue" evidence="2">
    <location>
        <position position="1"/>
    </location>
</feature>
<organism evidence="3">
    <name type="scientific">Vanderwaltozyma polyspora (strain ATCC 22028 / DSM 70294 / BCRC 21397 / CBS 2163 / NBRC 10782 / NRRL Y-8283 / UCD 57-17)</name>
    <name type="common">Kluyveromyces polysporus</name>
    <dbReference type="NCBI Taxonomy" id="436907"/>
    <lineage>
        <taxon>Eukaryota</taxon>
        <taxon>Fungi</taxon>
        <taxon>Dikarya</taxon>
        <taxon>Ascomycota</taxon>
        <taxon>Saccharomycotina</taxon>
        <taxon>Saccharomycetes</taxon>
        <taxon>Saccharomycetales</taxon>
        <taxon>Saccharomycetaceae</taxon>
        <taxon>Vanderwaltozyma</taxon>
    </lineage>
</organism>
<dbReference type="OrthoDB" id="420076at2759"/>
<evidence type="ECO:0000256" key="1">
    <source>
        <dbReference type="SAM" id="MobiDB-lite"/>
    </source>
</evidence>
<feature type="region of interest" description="Disordered" evidence="1">
    <location>
        <begin position="18"/>
        <end position="43"/>
    </location>
</feature>